<dbReference type="AlphaFoldDB" id="A0A4S8NEP5"/>
<name>A0A4S8NEP5_9ACTN</name>
<gene>
    <name evidence="3" type="ORF">E9934_08780</name>
</gene>
<dbReference type="SUPFAM" id="SSF82771">
    <property type="entry name" value="GIY-YIG endonuclease"/>
    <property type="match status" value="1"/>
</dbReference>
<dbReference type="InterPro" id="IPR035901">
    <property type="entry name" value="GIY-YIG_endonuc_sf"/>
</dbReference>
<dbReference type="CDD" id="cd10456">
    <property type="entry name" value="GIY-YIG_UPF0213"/>
    <property type="match status" value="1"/>
</dbReference>
<evidence type="ECO:0000313" key="4">
    <source>
        <dbReference type="Proteomes" id="UP000307087"/>
    </source>
</evidence>
<dbReference type="InterPro" id="IPR000305">
    <property type="entry name" value="GIY-YIG_endonuc"/>
</dbReference>
<evidence type="ECO:0000259" key="2">
    <source>
        <dbReference type="PROSITE" id="PS50164"/>
    </source>
</evidence>
<keyword evidence="4" id="KW-1185">Reference proteome</keyword>
<protein>
    <submittedName>
        <fullName evidence="3">GIY-YIG nuclease family protein</fullName>
    </submittedName>
</protein>
<evidence type="ECO:0000256" key="1">
    <source>
        <dbReference type="ARBA" id="ARBA00007435"/>
    </source>
</evidence>
<evidence type="ECO:0000313" key="3">
    <source>
        <dbReference type="EMBL" id="THV14735.1"/>
    </source>
</evidence>
<dbReference type="Proteomes" id="UP000307087">
    <property type="component" value="Unassembled WGS sequence"/>
</dbReference>
<organism evidence="3 4">
    <name type="scientific">Nocardioides caeni</name>
    <dbReference type="NCBI Taxonomy" id="574700"/>
    <lineage>
        <taxon>Bacteria</taxon>
        <taxon>Bacillati</taxon>
        <taxon>Actinomycetota</taxon>
        <taxon>Actinomycetes</taxon>
        <taxon>Propionibacteriales</taxon>
        <taxon>Nocardioidaceae</taxon>
        <taxon>Nocardioides</taxon>
    </lineage>
</organism>
<dbReference type="PROSITE" id="PS50164">
    <property type="entry name" value="GIY_YIG"/>
    <property type="match status" value="1"/>
</dbReference>
<proteinExistence type="inferred from homology"/>
<dbReference type="EMBL" id="STGW01000004">
    <property type="protein sequence ID" value="THV14735.1"/>
    <property type="molecule type" value="Genomic_DNA"/>
</dbReference>
<sequence>MAYVYILRCADDSYYVGSTHSLEHRLEQHHVGGGSAYTRRPGRRPVTLVWSAKFPHIGDAFAFEKQVQGWSRAKREALIRGDFAALPGLAKKDFSRQRERPPRPPAD</sequence>
<comment type="similarity">
    <text evidence="1">Belongs to the UPF0213 family.</text>
</comment>
<reference evidence="3 4" key="1">
    <citation type="journal article" date="2009" name="Int. J. Syst. Evol. Microbiol.">
        <title>Nocardioides caeni sp. nov., isolated from wastewater.</title>
        <authorList>
            <person name="Yoon J.H."/>
            <person name="Kang S.J."/>
            <person name="Park S."/>
            <person name="Kim W."/>
            <person name="Oh T.K."/>
        </authorList>
    </citation>
    <scope>NUCLEOTIDE SEQUENCE [LARGE SCALE GENOMIC DNA]</scope>
    <source>
        <strain evidence="3 4">DSM 23134</strain>
    </source>
</reference>
<dbReference type="RefSeq" id="WP_136562497.1">
    <property type="nucleotide sequence ID" value="NZ_BAABLS010000003.1"/>
</dbReference>
<dbReference type="Gene3D" id="3.40.1440.10">
    <property type="entry name" value="GIY-YIG endonuclease"/>
    <property type="match status" value="1"/>
</dbReference>
<feature type="domain" description="GIY-YIG" evidence="2">
    <location>
        <begin position="1"/>
        <end position="77"/>
    </location>
</feature>
<dbReference type="PANTHER" id="PTHR34477:SF1">
    <property type="entry name" value="UPF0213 PROTEIN YHBQ"/>
    <property type="match status" value="1"/>
</dbReference>
<accession>A0A4S8NEP5</accession>
<dbReference type="PANTHER" id="PTHR34477">
    <property type="entry name" value="UPF0213 PROTEIN YHBQ"/>
    <property type="match status" value="1"/>
</dbReference>
<dbReference type="Pfam" id="PF01541">
    <property type="entry name" value="GIY-YIG"/>
    <property type="match status" value="1"/>
</dbReference>
<dbReference type="InterPro" id="IPR050190">
    <property type="entry name" value="UPF0213_domain"/>
</dbReference>
<comment type="caution">
    <text evidence="3">The sequence shown here is derived from an EMBL/GenBank/DDBJ whole genome shotgun (WGS) entry which is preliminary data.</text>
</comment>
<dbReference type="OrthoDB" id="9797095at2"/>